<gene>
    <name evidence="1" type="ORF">B5G26_08645</name>
</gene>
<protein>
    <submittedName>
        <fullName evidence="1">Uncharacterized protein</fullName>
    </submittedName>
</protein>
<accession>A0A1Y3UBH0</accession>
<dbReference type="Proteomes" id="UP000195455">
    <property type="component" value="Unassembled WGS sequence"/>
</dbReference>
<evidence type="ECO:0000313" key="2">
    <source>
        <dbReference type="Proteomes" id="UP000195455"/>
    </source>
</evidence>
<evidence type="ECO:0000313" key="1">
    <source>
        <dbReference type="EMBL" id="OUN42690.1"/>
    </source>
</evidence>
<dbReference type="EMBL" id="NFHM01000011">
    <property type="protein sequence ID" value="OUN42690.1"/>
    <property type="molecule type" value="Genomic_DNA"/>
</dbReference>
<dbReference type="AlphaFoldDB" id="A0A1Y3UBH0"/>
<name>A0A1Y3UBH0_9FIRM</name>
<reference evidence="2" key="1">
    <citation type="submission" date="2017-04" db="EMBL/GenBank/DDBJ databases">
        <title>Function of individual gut microbiota members based on whole genome sequencing of pure cultures obtained from chicken caecum.</title>
        <authorList>
            <person name="Medvecky M."/>
            <person name="Cejkova D."/>
            <person name="Polansky O."/>
            <person name="Karasova D."/>
            <person name="Kubasova T."/>
            <person name="Cizek A."/>
            <person name="Rychlik I."/>
        </authorList>
    </citation>
    <scope>NUCLEOTIDE SEQUENCE [LARGE SCALE GENOMIC DNA]</scope>
    <source>
        <strain evidence="2">An75</strain>
    </source>
</reference>
<proteinExistence type="predicted"/>
<organism evidence="1 2">
    <name type="scientific">Anaerotignum lactatifermentans</name>
    <dbReference type="NCBI Taxonomy" id="160404"/>
    <lineage>
        <taxon>Bacteria</taxon>
        <taxon>Bacillati</taxon>
        <taxon>Bacillota</taxon>
        <taxon>Clostridia</taxon>
        <taxon>Lachnospirales</taxon>
        <taxon>Anaerotignaceae</taxon>
        <taxon>Anaerotignum</taxon>
    </lineage>
</organism>
<sequence>MHGKDSGFLCFLVKESPFCLVGERLSRLCNFARENQQRKKRTGVSVVFGEKVWLCVVVFQFFCKKTFTNFRKGDTMGQKGNF</sequence>
<comment type="caution">
    <text evidence="1">The sequence shown here is derived from an EMBL/GenBank/DDBJ whole genome shotgun (WGS) entry which is preliminary data.</text>
</comment>